<keyword evidence="1" id="KW-0808">Transferase</keyword>
<dbReference type="PANTHER" id="PTHR12788">
    <property type="entry name" value="PROTEIN-TYROSINE SULFOTRANSFERASE 2"/>
    <property type="match status" value="1"/>
</dbReference>
<dbReference type="InterPro" id="IPR026634">
    <property type="entry name" value="TPST-like"/>
</dbReference>
<dbReference type="Proteomes" id="UP001062165">
    <property type="component" value="Chromosome"/>
</dbReference>
<dbReference type="Pfam" id="PF13469">
    <property type="entry name" value="Sulfotransfer_3"/>
    <property type="match status" value="1"/>
</dbReference>
<dbReference type="InterPro" id="IPR027417">
    <property type="entry name" value="P-loop_NTPase"/>
</dbReference>
<sequence length="269" mass="31663">MIDKRIFIIGSPRSGTTLLQNSLLRSDSIFSFPETHFFYPLCNTNKVFKRLHISNKKKISNRCRELGITTSERPYRLDHWTYKYWISKLVDHLDSTAISNGKRIWIEKTPMHLHYIPIISKYVPNAYFIHTLRSGKDVIASIYNYSTKHPDIWGERSLEQCISRWNSDIVISKQYVNTKKHIFVVYEKFIQSIDANTKDILKQLDIKQDISDFTDKNFDQTVLNNEPWKQGVRQDITSTNDTLFKETLSEKQQTMILQKIQSTDLSIFS</sequence>
<gene>
    <name evidence="2" type="ORF">N7E81_08345</name>
</gene>
<dbReference type="Gene3D" id="3.40.50.300">
    <property type="entry name" value="P-loop containing nucleotide triphosphate hydrolases"/>
    <property type="match status" value="1"/>
</dbReference>
<proteinExistence type="predicted"/>
<dbReference type="RefSeq" id="WP_263052838.1">
    <property type="nucleotide sequence ID" value="NZ_CP106735.1"/>
</dbReference>
<dbReference type="SUPFAM" id="SSF52540">
    <property type="entry name" value="P-loop containing nucleoside triphosphate hydrolases"/>
    <property type="match status" value="1"/>
</dbReference>
<evidence type="ECO:0000256" key="1">
    <source>
        <dbReference type="ARBA" id="ARBA00022679"/>
    </source>
</evidence>
<protein>
    <submittedName>
        <fullName evidence="2">Sulfotransferase</fullName>
    </submittedName>
</protein>
<reference evidence="2" key="1">
    <citation type="submission" date="2022-10" db="EMBL/GenBank/DDBJ databases">
        <title>Comparative genomics and taxonomic characterization of three novel marine species of genus Reichenbachiella exhibiting antioxidant and polysaccharide degradation activities.</title>
        <authorList>
            <person name="Muhammad N."/>
            <person name="Lee Y.-J."/>
            <person name="Ko J."/>
            <person name="Kim S.-G."/>
        </authorList>
    </citation>
    <scope>NUCLEOTIDE SEQUENCE</scope>
    <source>
        <strain evidence="2">Wsw4-B4</strain>
    </source>
</reference>
<dbReference type="EMBL" id="CP106735">
    <property type="protein sequence ID" value="UXX81109.1"/>
    <property type="molecule type" value="Genomic_DNA"/>
</dbReference>
<keyword evidence="3" id="KW-1185">Reference proteome</keyword>
<organism evidence="2 3">
    <name type="scientific">Reichenbachiella carrageenanivorans</name>
    <dbReference type="NCBI Taxonomy" id="2979869"/>
    <lineage>
        <taxon>Bacteria</taxon>
        <taxon>Pseudomonadati</taxon>
        <taxon>Bacteroidota</taxon>
        <taxon>Cytophagia</taxon>
        <taxon>Cytophagales</taxon>
        <taxon>Reichenbachiellaceae</taxon>
        <taxon>Reichenbachiella</taxon>
    </lineage>
</organism>
<evidence type="ECO:0000313" key="2">
    <source>
        <dbReference type="EMBL" id="UXX81109.1"/>
    </source>
</evidence>
<accession>A0ABY6D5K0</accession>
<evidence type="ECO:0000313" key="3">
    <source>
        <dbReference type="Proteomes" id="UP001062165"/>
    </source>
</evidence>
<name>A0ABY6D5K0_9BACT</name>
<dbReference type="PANTHER" id="PTHR12788:SF10">
    <property type="entry name" value="PROTEIN-TYROSINE SULFOTRANSFERASE"/>
    <property type="match status" value="1"/>
</dbReference>